<gene>
    <name evidence="1" type="ORF">HAX54_025085</name>
</gene>
<organism evidence="1 2">
    <name type="scientific">Datura stramonium</name>
    <name type="common">Jimsonweed</name>
    <name type="synonym">Common thornapple</name>
    <dbReference type="NCBI Taxonomy" id="4076"/>
    <lineage>
        <taxon>Eukaryota</taxon>
        <taxon>Viridiplantae</taxon>
        <taxon>Streptophyta</taxon>
        <taxon>Embryophyta</taxon>
        <taxon>Tracheophyta</taxon>
        <taxon>Spermatophyta</taxon>
        <taxon>Magnoliopsida</taxon>
        <taxon>eudicotyledons</taxon>
        <taxon>Gunneridae</taxon>
        <taxon>Pentapetalae</taxon>
        <taxon>asterids</taxon>
        <taxon>lamiids</taxon>
        <taxon>Solanales</taxon>
        <taxon>Solanaceae</taxon>
        <taxon>Solanoideae</taxon>
        <taxon>Datureae</taxon>
        <taxon>Datura</taxon>
    </lineage>
</organism>
<sequence length="80" mass="8731">MSRRPRQTEVNIQNSDINGNLKDLLDIVCFNGPALQMAPTSKNPINGLEVTGVSRLPMEVSPFTHSGLNHFVSGLQNQGK</sequence>
<evidence type="ECO:0000313" key="1">
    <source>
        <dbReference type="EMBL" id="MCD9640059.1"/>
    </source>
</evidence>
<keyword evidence="2" id="KW-1185">Reference proteome</keyword>
<evidence type="ECO:0000313" key="2">
    <source>
        <dbReference type="Proteomes" id="UP000823775"/>
    </source>
</evidence>
<dbReference type="EMBL" id="JACEIK010003042">
    <property type="protein sequence ID" value="MCD9640059.1"/>
    <property type="molecule type" value="Genomic_DNA"/>
</dbReference>
<proteinExistence type="predicted"/>
<name>A0ABS8V1H4_DATST</name>
<comment type="caution">
    <text evidence="1">The sequence shown here is derived from an EMBL/GenBank/DDBJ whole genome shotgun (WGS) entry which is preliminary data.</text>
</comment>
<dbReference type="Proteomes" id="UP000823775">
    <property type="component" value="Unassembled WGS sequence"/>
</dbReference>
<reference evidence="1 2" key="1">
    <citation type="journal article" date="2021" name="BMC Genomics">
        <title>Datura genome reveals duplications of psychoactive alkaloid biosynthetic genes and high mutation rate following tissue culture.</title>
        <authorList>
            <person name="Rajewski A."/>
            <person name="Carter-House D."/>
            <person name="Stajich J."/>
            <person name="Litt A."/>
        </authorList>
    </citation>
    <scope>NUCLEOTIDE SEQUENCE [LARGE SCALE GENOMIC DNA]</scope>
    <source>
        <strain evidence="1">AR-01</strain>
    </source>
</reference>
<protein>
    <submittedName>
        <fullName evidence="1">Uncharacterized protein</fullName>
    </submittedName>
</protein>
<accession>A0ABS8V1H4</accession>